<feature type="transmembrane region" description="Helical" evidence="9">
    <location>
        <begin position="41"/>
        <end position="65"/>
    </location>
</feature>
<comment type="catalytic activity">
    <reaction evidence="1">
        <text>ATP + protein L-histidine = ADP + protein N-phospho-L-histidine.</text>
        <dbReference type="EC" id="2.7.13.3"/>
    </reaction>
</comment>
<evidence type="ECO:0000313" key="11">
    <source>
        <dbReference type="EMBL" id="MBL7260249.1"/>
    </source>
</evidence>
<reference evidence="11 12" key="1">
    <citation type="submission" date="2021-01" db="EMBL/GenBank/DDBJ databases">
        <title>Actinoplanes sp. nov. LDG1-01 isolated from lichen.</title>
        <authorList>
            <person name="Saeng-In P."/>
            <person name="Phongsopitanun W."/>
            <person name="Kanchanasin P."/>
            <person name="Yuki M."/>
            <person name="Kudo T."/>
            <person name="Ohkuma M."/>
            <person name="Tanasupawat S."/>
        </authorList>
    </citation>
    <scope>NUCLEOTIDE SEQUENCE [LARGE SCALE GENOMIC DNA]</scope>
    <source>
        <strain evidence="11 12">LDG1-01</strain>
    </source>
</reference>
<dbReference type="InterPro" id="IPR050482">
    <property type="entry name" value="Sensor_HK_TwoCompSys"/>
</dbReference>
<dbReference type="EMBL" id="JAENHO010000013">
    <property type="protein sequence ID" value="MBL7260249.1"/>
    <property type="molecule type" value="Genomic_DNA"/>
</dbReference>
<gene>
    <name evidence="11" type="ORF">JKJ07_38710</name>
</gene>
<accession>A0ABS1W0I4</accession>
<feature type="transmembrane region" description="Helical" evidence="9">
    <location>
        <begin position="12"/>
        <end position="29"/>
    </location>
</feature>
<dbReference type="Proteomes" id="UP000598996">
    <property type="component" value="Unassembled WGS sequence"/>
</dbReference>
<comment type="caution">
    <text evidence="11">The sequence shown here is derived from an EMBL/GenBank/DDBJ whole genome shotgun (WGS) entry which is preliminary data.</text>
</comment>
<name>A0ABS1W0I4_9ACTN</name>
<sequence length="367" mass="38954">MPSPLRSRDQFAAAAALLGLGAGVLTFAYTESWGWIPALILFPALVVRACWPAMPGWLLLAWVAVPTVVGEAFQVTQTSYLIVTAALAVVAAGRRSRLDATAIGLTLAAPFFPLLFEASDWHRRIGAWLWFGGLLVGLAFGHVVRQQWRLIAELDRTRTRLAEAAVAEDRQRMARDLHDLVGHSFSVVLLHLSGARMILDSAPETAAEALRDAEAVGRRGMDELRQALMLMHEGSPAPAASEAGDVERLVAGYQNAGLRVDLVVAGDLAGVSAAPRMVLSDVLREALTNAAKHATTPEVTVRIDVGPDEVVLRVENALGAAPAGSGLGLISLEHRVGAIDGVFRAGARAGSWVVDVSLPRRLAGVTS</sequence>
<keyword evidence="9" id="KW-1133">Transmembrane helix</keyword>
<evidence type="ECO:0000256" key="1">
    <source>
        <dbReference type="ARBA" id="ARBA00000085"/>
    </source>
</evidence>
<proteinExistence type="predicted"/>
<evidence type="ECO:0000256" key="8">
    <source>
        <dbReference type="ARBA" id="ARBA00023012"/>
    </source>
</evidence>
<keyword evidence="7" id="KW-0067">ATP-binding</keyword>
<dbReference type="Gene3D" id="3.30.565.10">
    <property type="entry name" value="Histidine kinase-like ATPase, C-terminal domain"/>
    <property type="match status" value="1"/>
</dbReference>
<dbReference type="PANTHER" id="PTHR24421:SF10">
    <property type="entry name" value="NITRATE_NITRITE SENSOR PROTEIN NARQ"/>
    <property type="match status" value="1"/>
</dbReference>
<dbReference type="CDD" id="cd16917">
    <property type="entry name" value="HATPase_UhpB-NarQ-NarX-like"/>
    <property type="match status" value="1"/>
</dbReference>
<dbReference type="InterPro" id="IPR036890">
    <property type="entry name" value="HATPase_C_sf"/>
</dbReference>
<dbReference type="Gene3D" id="1.20.5.1930">
    <property type="match status" value="1"/>
</dbReference>
<evidence type="ECO:0000313" key="12">
    <source>
        <dbReference type="Proteomes" id="UP000598996"/>
    </source>
</evidence>
<evidence type="ECO:0000259" key="10">
    <source>
        <dbReference type="Pfam" id="PF07730"/>
    </source>
</evidence>
<dbReference type="Pfam" id="PF07730">
    <property type="entry name" value="HisKA_3"/>
    <property type="match status" value="1"/>
</dbReference>
<evidence type="ECO:0000256" key="2">
    <source>
        <dbReference type="ARBA" id="ARBA00012438"/>
    </source>
</evidence>
<organism evidence="11 12">
    <name type="scientific">Paractinoplanes lichenicola</name>
    <dbReference type="NCBI Taxonomy" id="2802976"/>
    <lineage>
        <taxon>Bacteria</taxon>
        <taxon>Bacillati</taxon>
        <taxon>Actinomycetota</taxon>
        <taxon>Actinomycetes</taxon>
        <taxon>Micromonosporales</taxon>
        <taxon>Micromonosporaceae</taxon>
        <taxon>Paractinoplanes</taxon>
    </lineage>
</organism>
<evidence type="ECO:0000256" key="3">
    <source>
        <dbReference type="ARBA" id="ARBA00022553"/>
    </source>
</evidence>
<keyword evidence="6" id="KW-0418">Kinase</keyword>
<keyword evidence="5" id="KW-0547">Nucleotide-binding</keyword>
<evidence type="ECO:0000256" key="6">
    <source>
        <dbReference type="ARBA" id="ARBA00022777"/>
    </source>
</evidence>
<evidence type="ECO:0000256" key="5">
    <source>
        <dbReference type="ARBA" id="ARBA00022741"/>
    </source>
</evidence>
<feature type="domain" description="Signal transduction histidine kinase subgroup 3 dimerisation and phosphoacceptor" evidence="10">
    <location>
        <begin position="170"/>
        <end position="233"/>
    </location>
</feature>
<keyword evidence="8" id="KW-0902">Two-component regulatory system</keyword>
<keyword evidence="4" id="KW-0808">Transferase</keyword>
<dbReference type="EC" id="2.7.13.3" evidence="2"/>
<feature type="transmembrane region" description="Helical" evidence="9">
    <location>
        <begin position="77"/>
        <end position="93"/>
    </location>
</feature>
<dbReference type="PANTHER" id="PTHR24421">
    <property type="entry name" value="NITRATE/NITRITE SENSOR PROTEIN NARX-RELATED"/>
    <property type="match status" value="1"/>
</dbReference>
<evidence type="ECO:0000256" key="9">
    <source>
        <dbReference type="SAM" id="Phobius"/>
    </source>
</evidence>
<feature type="transmembrane region" description="Helical" evidence="9">
    <location>
        <begin position="125"/>
        <end position="144"/>
    </location>
</feature>
<dbReference type="InterPro" id="IPR011712">
    <property type="entry name" value="Sig_transdc_His_kin_sub3_dim/P"/>
</dbReference>
<keyword evidence="9" id="KW-0812">Transmembrane</keyword>
<keyword evidence="3" id="KW-0597">Phosphoprotein</keyword>
<evidence type="ECO:0000256" key="7">
    <source>
        <dbReference type="ARBA" id="ARBA00022840"/>
    </source>
</evidence>
<protein>
    <recommendedName>
        <fullName evidence="2">histidine kinase</fullName>
        <ecNumber evidence="2">2.7.13.3</ecNumber>
    </recommendedName>
</protein>
<keyword evidence="9" id="KW-0472">Membrane</keyword>
<dbReference type="RefSeq" id="WP_202996971.1">
    <property type="nucleotide sequence ID" value="NZ_JAENHO010000013.1"/>
</dbReference>
<dbReference type="SUPFAM" id="SSF55874">
    <property type="entry name" value="ATPase domain of HSP90 chaperone/DNA topoisomerase II/histidine kinase"/>
    <property type="match status" value="1"/>
</dbReference>
<keyword evidence="12" id="KW-1185">Reference proteome</keyword>
<evidence type="ECO:0000256" key="4">
    <source>
        <dbReference type="ARBA" id="ARBA00022679"/>
    </source>
</evidence>